<dbReference type="GO" id="GO:0061630">
    <property type="term" value="F:ubiquitin protein ligase activity"/>
    <property type="evidence" value="ECO:0007669"/>
    <property type="project" value="UniProtKB-EC"/>
</dbReference>
<dbReference type="PANTHER" id="PTHR23163:SF0">
    <property type="entry name" value="E3 UBIQUITIN-PROTEIN LIGASE BRE1"/>
    <property type="match status" value="1"/>
</dbReference>
<dbReference type="GO" id="GO:0033503">
    <property type="term" value="C:HULC complex"/>
    <property type="evidence" value="ECO:0007669"/>
    <property type="project" value="TreeGrafter"/>
</dbReference>
<evidence type="ECO:0000313" key="19">
    <source>
        <dbReference type="Proteomes" id="UP000001950"/>
    </source>
</evidence>
<dbReference type="GO" id="GO:0008270">
    <property type="term" value="F:zinc ion binding"/>
    <property type="evidence" value="ECO:0007669"/>
    <property type="project" value="UniProtKB-KW"/>
</dbReference>
<dbReference type="CDD" id="cd16499">
    <property type="entry name" value="RING-HC_Bre1-like"/>
    <property type="match status" value="1"/>
</dbReference>
<dbReference type="eggNOG" id="KOG0978">
    <property type="taxonomic scope" value="Eukaryota"/>
</dbReference>
<dbReference type="EC" id="2.3.2.27" evidence="14"/>
<dbReference type="GeneID" id="3861888"/>
<evidence type="ECO:0000256" key="10">
    <source>
        <dbReference type="ARBA" id="ARBA00022853"/>
    </source>
</evidence>
<keyword evidence="8 14" id="KW-0833">Ubl conjugation pathway</keyword>
<evidence type="ECO:0000256" key="14">
    <source>
        <dbReference type="RuleBase" id="RU365038"/>
    </source>
</evidence>
<evidence type="ECO:0000256" key="5">
    <source>
        <dbReference type="ARBA" id="ARBA00022679"/>
    </source>
</evidence>
<evidence type="ECO:0000256" key="4">
    <source>
        <dbReference type="ARBA" id="ARBA00005555"/>
    </source>
</evidence>
<dbReference type="UniPathway" id="UPA00143"/>
<dbReference type="AlphaFoldDB" id="Q4UDK9"/>
<dbReference type="GO" id="GO:0005634">
    <property type="term" value="C:nucleus"/>
    <property type="evidence" value="ECO:0007669"/>
    <property type="project" value="UniProtKB-SubCell"/>
</dbReference>
<keyword evidence="5 14" id="KW-0808">Transferase</keyword>
<evidence type="ECO:0000259" key="17">
    <source>
        <dbReference type="PROSITE" id="PS50089"/>
    </source>
</evidence>
<evidence type="ECO:0000256" key="16">
    <source>
        <dbReference type="SAM" id="MobiDB-lite"/>
    </source>
</evidence>
<dbReference type="OrthoDB" id="10266039at2759"/>
<keyword evidence="19" id="KW-1185">Reference proteome</keyword>
<feature type="domain" description="RING-type" evidence="17">
    <location>
        <begin position="632"/>
        <end position="671"/>
    </location>
</feature>
<dbReference type="InterPro" id="IPR017907">
    <property type="entry name" value="Znf_RING_CS"/>
</dbReference>
<dbReference type="STRING" id="5874.Q4UDK9"/>
<dbReference type="InParanoid" id="Q4UDK9"/>
<evidence type="ECO:0000256" key="6">
    <source>
        <dbReference type="ARBA" id="ARBA00022723"/>
    </source>
</evidence>
<comment type="pathway">
    <text evidence="3 14">Protein modification; protein ubiquitination.</text>
</comment>
<dbReference type="PANTHER" id="PTHR23163">
    <property type="entry name" value="RING FINGER PROTEIN-RELATED"/>
    <property type="match status" value="1"/>
</dbReference>
<dbReference type="InterPro" id="IPR018957">
    <property type="entry name" value="Znf_C3HC4_RING-type"/>
</dbReference>
<dbReference type="PROSITE" id="PS50089">
    <property type="entry name" value="ZF_RING_2"/>
    <property type="match status" value="1"/>
</dbReference>
<keyword evidence="10 14" id="KW-0156">Chromatin regulator</keyword>
<sequence length="685" mass="78778">MGLKKRTKADVSTPDKDLPLNNISLYEQNNHQLYKTLEQYRKENESLNRNNALLSRKNDLLECLVSSVSSLWDCLNSDVDVLISQQVPENKFLEPEEKEKKVDSNGRTPSEFWEKMINTKFPFISPSDSDGDVDLNELKCIFESEEFLILPEHHDESEWNEAKESFLDSKIHLFESKKNALLRSLKNNSNKFRTADLGSLNILKYNCLNYCKLFFIMYNRIEISRLNKQNAFLKFELRTFAGHDGKKEPELPSSSDSDAETVKMVENVEEVTEEMVLGSSLYSRLFNYAKNMDKEICRLESDNSELRNKISSLTEGPSNQMMKLKADFDTFIGDMSEKVSSFESEYSKDSRELAALKESFNFVSEELEQYKNEREKMVVELKSLESKMTKLLRQNASICKSMCSPSDSFCNTEAGTENATEVGTENTTESATNTATEKATHNSTSSDKIPEPNPSSSYGSELDFYKEHLLNISEELEDVSCAFEKKQRMCDDLMRQVNESSETRKNLERLQDSHNSLVDRFNRLVDVTNSKVSVNSKNSEILESMVQDYKRSWTCAFNRGVYLQHQRDVAVSAVCELQSQYRKSCRSQKALQDYLASVRTGFTRSSSLESTLGEVENVIEQENAILRRRMTCTVCSENFRDHVITKCGHVFCHHCLSNNIKSRNRKCPQCKITFDKNDTQRIFLD</sequence>
<evidence type="ECO:0000256" key="2">
    <source>
        <dbReference type="ARBA" id="ARBA00004123"/>
    </source>
</evidence>
<proteinExistence type="inferred from homology"/>
<evidence type="ECO:0000256" key="3">
    <source>
        <dbReference type="ARBA" id="ARBA00004906"/>
    </source>
</evidence>
<dbReference type="Pfam" id="PF00097">
    <property type="entry name" value="zf-C3HC4"/>
    <property type="match status" value="1"/>
</dbReference>
<dbReference type="GO" id="GO:0006325">
    <property type="term" value="P:chromatin organization"/>
    <property type="evidence" value="ECO:0007669"/>
    <property type="project" value="UniProtKB-KW"/>
</dbReference>
<evidence type="ECO:0000256" key="12">
    <source>
        <dbReference type="ARBA" id="ARBA00023242"/>
    </source>
</evidence>
<evidence type="ECO:0000256" key="1">
    <source>
        <dbReference type="ARBA" id="ARBA00000900"/>
    </source>
</evidence>
<dbReference type="RefSeq" id="XP_952562.1">
    <property type="nucleotide sequence ID" value="XM_947469.1"/>
</dbReference>
<dbReference type="KEGG" id="tan:TA11615"/>
<reference evidence="18 19" key="1">
    <citation type="journal article" date="2005" name="Science">
        <title>Genome of the host-cell transforming parasite Theileria annulata compared with T. parva.</title>
        <authorList>
            <person name="Pain A."/>
            <person name="Renauld H."/>
            <person name="Berriman M."/>
            <person name="Murphy L."/>
            <person name="Yeats C.A."/>
            <person name="Weir W."/>
            <person name="Kerhornou A."/>
            <person name="Aslett M."/>
            <person name="Bishop R."/>
            <person name="Bouchier C."/>
            <person name="Cochet M."/>
            <person name="Coulson R.M.R."/>
            <person name="Cronin A."/>
            <person name="de Villiers E.P."/>
            <person name="Fraser A."/>
            <person name="Fosker N."/>
            <person name="Gardner M."/>
            <person name="Goble A."/>
            <person name="Griffiths-Jones S."/>
            <person name="Harris D.E."/>
            <person name="Katzer F."/>
            <person name="Larke N."/>
            <person name="Lord A."/>
            <person name="Maser P."/>
            <person name="McKellar S."/>
            <person name="Mooney P."/>
            <person name="Morton F."/>
            <person name="Nene V."/>
            <person name="O'Neil S."/>
            <person name="Price C."/>
            <person name="Quail M.A."/>
            <person name="Rabbinowitsch E."/>
            <person name="Rawlings N.D."/>
            <person name="Rutter S."/>
            <person name="Saunders D."/>
            <person name="Seeger K."/>
            <person name="Shah T."/>
            <person name="Squares R."/>
            <person name="Squares S."/>
            <person name="Tivey A."/>
            <person name="Walker A.R."/>
            <person name="Woodward J."/>
            <person name="Dobbelaere D.A.E."/>
            <person name="Langsley G."/>
            <person name="Rajandream M.A."/>
            <person name="McKeever D."/>
            <person name="Shiels B."/>
            <person name="Tait A."/>
            <person name="Barrell B.G."/>
            <person name="Hall N."/>
        </authorList>
    </citation>
    <scope>NUCLEOTIDE SEQUENCE [LARGE SCALE GENOMIC DNA]</scope>
    <source>
        <strain evidence="19">Ankara</strain>
    </source>
</reference>
<comment type="similarity">
    <text evidence="4 14">Belongs to the BRE1 family.</text>
</comment>
<keyword evidence="11 14" id="KW-0175">Coiled coil</keyword>
<feature type="coiled-coil region" evidence="15">
    <location>
        <begin position="353"/>
        <end position="394"/>
    </location>
</feature>
<dbReference type="VEuPathDB" id="PiroplasmaDB:TA11615"/>
<dbReference type="EMBL" id="CR940348">
    <property type="protein sequence ID" value="CAI74830.1"/>
    <property type="molecule type" value="Genomic_DNA"/>
</dbReference>
<evidence type="ECO:0000256" key="13">
    <source>
        <dbReference type="PROSITE-ProRule" id="PRU00175"/>
    </source>
</evidence>
<evidence type="ECO:0000313" key="18">
    <source>
        <dbReference type="EMBL" id="CAI74830.1"/>
    </source>
</evidence>
<evidence type="ECO:0000256" key="11">
    <source>
        <dbReference type="ARBA" id="ARBA00023054"/>
    </source>
</evidence>
<dbReference type="OMA" id="WRREREY"/>
<dbReference type="SMART" id="SM00184">
    <property type="entry name" value="RING"/>
    <property type="match status" value="1"/>
</dbReference>
<accession>Q4UDK9</accession>
<keyword evidence="12 14" id="KW-0539">Nucleus</keyword>
<dbReference type="GO" id="GO:0016567">
    <property type="term" value="P:protein ubiquitination"/>
    <property type="evidence" value="ECO:0007669"/>
    <property type="project" value="UniProtKB-UniRule"/>
</dbReference>
<comment type="subcellular location">
    <subcellularLocation>
        <location evidence="2 14">Nucleus</location>
    </subcellularLocation>
</comment>
<evidence type="ECO:0000256" key="8">
    <source>
        <dbReference type="ARBA" id="ARBA00022786"/>
    </source>
</evidence>
<evidence type="ECO:0000256" key="9">
    <source>
        <dbReference type="ARBA" id="ARBA00022833"/>
    </source>
</evidence>
<dbReference type="Gene3D" id="3.30.40.10">
    <property type="entry name" value="Zinc/RING finger domain, C3HC4 (zinc finger)"/>
    <property type="match status" value="1"/>
</dbReference>
<protein>
    <recommendedName>
        <fullName evidence="14">E3 ubiquitin protein ligase</fullName>
        <ecNumber evidence="14">2.3.2.27</ecNumber>
    </recommendedName>
</protein>
<dbReference type="Proteomes" id="UP000001950">
    <property type="component" value="Chromosome 2"/>
</dbReference>
<feature type="compositionally biased region" description="Low complexity" evidence="16">
    <location>
        <begin position="424"/>
        <end position="437"/>
    </location>
</feature>
<comment type="catalytic activity">
    <reaction evidence="1 14">
        <text>S-ubiquitinyl-[E2 ubiquitin-conjugating enzyme]-L-cysteine + [acceptor protein]-L-lysine = [E2 ubiquitin-conjugating enzyme]-L-cysteine + N(6)-ubiquitinyl-[acceptor protein]-L-lysine.</text>
        <dbReference type="EC" id="2.3.2.27"/>
    </reaction>
</comment>
<feature type="compositionally biased region" description="Polar residues" evidence="16">
    <location>
        <begin position="413"/>
        <end position="423"/>
    </location>
</feature>
<keyword evidence="7 13" id="KW-0863">Zinc-finger</keyword>
<feature type="coiled-coil region" evidence="15">
    <location>
        <begin position="23"/>
        <end position="64"/>
    </location>
</feature>
<feature type="region of interest" description="Disordered" evidence="16">
    <location>
        <begin position="413"/>
        <end position="458"/>
    </location>
</feature>
<dbReference type="InterPro" id="IPR013083">
    <property type="entry name" value="Znf_RING/FYVE/PHD"/>
</dbReference>
<dbReference type="InterPro" id="IPR001841">
    <property type="entry name" value="Znf_RING"/>
</dbReference>
<dbReference type="SUPFAM" id="SSF57850">
    <property type="entry name" value="RING/U-box"/>
    <property type="match status" value="1"/>
</dbReference>
<name>Q4UDK9_THEAN</name>
<dbReference type="PROSITE" id="PS00518">
    <property type="entry name" value="ZF_RING_1"/>
    <property type="match status" value="1"/>
</dbReference>
<organism evidence="18 19">
    <name type="scientific">Theileria annulata</name>
    <dbReference type="NCBI Taxonomy" id="5874"/>
    <lineage>
        <taxon>Eukaryota</taxon>
        <taxon>Sar</taxon>
        <taxon>Alveolata</taxon>
        <taxon>Apicomplexa</taxon>
        <taxon>Aconoidasida</taxon>
        <taxon>Piroplasmida</taxon>
        <taxon>Theileriidae</taxon>
        <taxon>Theileria</taxon>
    </lineage>
</organism>
<evidence type="ECO:0000256" key="15">
    <source>
        <dbReference type="SAM" id="Coils"/>
    </source>
</evidence>
<evidence type="ECO:0000256" key="7">
    <source>
        <dbReference type="ARBA" id="ARBA00022771"/>
    </source>
</evidence>
<dbReference type="InterPro" id="IPR013956">
    <property type="entry name" value="E3_ubiquit_lig_Bre1"/>
</dbReference>
<keyword evidence="9 14" id="KW-0862">Zinc</keyword>
<gene>
    <name evidence="18" type="ORF">TA11615</name>
</gene>
<keyword evidence="6 14" id="KW-0479">Metal-binding</keyword>